<proteinExistence type="predicted"/>
<dbReference type="EMBL" id="GBEZ01010037">
    <property type="protein sequence ID" value="JAC75602.1"/>
    <property type="molecule type" value="Transcribed_RNA"/>
</dbReference>
<reference evidence="1" key="1">
    <citation type="submission" date="2014-05" db="EMBL/GenBank/DDBJ databases">
        <title>The transcriptome of the halophilic microalga Tetraselmis sp. GSL018 isolated from the Great Salt Lake, Utah.</title>
        <authorList>
            <person name="Jinkerson R.E."/>
            <person name="D'Adamo S."/>
            <person name="Posewitz M.C."/>
        </authorList>
    </citation>
    <scope>NUCLEOTIDE SEQUENCE</scope>
    <source>
        <strain evidence="1">GSL018</strain>
    </source>
</reference>
<gene>
    <name evidence="1" type="ORF">TSPGSL018_22628</name>
</gene>
<name>A0A061RRX3_9CHLO</name>
<sequence length="73" mass="8152">WMGGKRWLCALGIGTTGRPCLKAESCARNRLLSLNKNKNNTHTHTPLQPLTQIINLPLWCVCHSLPSSIYLPI</sequence>
<protein>
    <submittedName>
        <fullName evidence="1">Uncharacterized protein</fullName>
    </submittedName>
</protein>
<organism evidence="1">
    <name type="scientific">Tetraselmis sp. GSL018</name>
    <dbReference type="NCBI Taxonomy" id="582737"/>
    <lineage>
        <taxon>Eukaryota</taxon>
        <taxon>Viridiplantae</taxon>
        <taxon>Chlorophyta</taxon>
        <taxon>core chlorophytes</taxon>
        <taxon>Chlorodendrophyceae</taxon>
        <taxon>Chlorodendrales</taxon>
        <taxon>Chlorodendraceae</taxon>
        <taxon>Tetraselmis</taxon>
    </lineage>
</organism>
<accession>A0A061RRX3</accession>
<evidence type="ECO:0000313" key="1">
    <source>
        <dbReference type="EMBL" id="JAC75602.1"/>
    </source>
</evidence>
<feature type="non-terminal residue" evidence="1">
    <location>
        <position position="73"/>
    </location>
</feature>
<feature type="non-terminal residue" evidence="1">
    <location>
        <position position="1"/>
    </location>
</feature>
<dbReference type="AlphaFoldDB" id="A0A061RRX3"/>